<dbReference type="KEGG" id="cpy:Cphy_1921"/>
<dbReference type="Proteomes" id="UP000000370">
    <property type="component" value="Chromosome"/>
</dbReference>
<dbReference type="OrthoDB" id="2835040at2"/>
<evidence type="ECO:0000313" key="1">
    <source>
        <dbReference type="EMBL" id="ABX42290.1"/>
    </source>
</evidence>
<keyword evidence="2" id="KW-1185">Reference proteome</keyword>
<dbReference type="AlphaFoldDB" id="A9KHK5"/>
<reference evidence="2" key="1">
    <citation type="submission" date="2007-11" db="EMBL/GenBank/DDBJ databases">
        <title>Complete genome sequence of Clostridium phytofermentans ISDg.</title>
        <authorList>
            <person name="Leschine S.B."/>
            <person name="Warnick T.A."/>
            <person name="Blanchard J.L."/>
            <person name="Schnell D.J."/>
            <person name="Petit E.L."/>
            <person name="LaTouf W.G."/>
            <person name="Copeland A."/>
            <person name="Lucas S."/>
            <person name="Lapidus A."/>
            <person name="Barry K."/>
            <person name="Glavina del Rio T."/>
            <person name="Dalin E."/>
            <person name="Tice H."/>
            <person name="Pitluck S."/>
            <person name="Kiss H."/>
            <person name="Brettin T."/>
            <person name="Bruce D."/>
            <person name="Detter J.C."/>
            <person name="Han C."/>
            <person name="Kuske C."/>
            <person name="Schmutz J."/>
            <person name="Larimer F."/>
            <person name="Land M."/>
            <person name="Hauser L."/>
            <person name="Kyrpides N."/>
            <person name="Kim E.A."/>
            <person name="Richardson P."/>
        </authorList>
    </citation>
    <scope>NUCLEOTIDE SEQUENCE [LARGE SCALE GENOMIC DNA]</scope>
    <source>
        <strain evidence="2">ATCC 700394 / DSM 18823 / ISDg</strain>
    </source>
</reference>
<name>A9KHK5_LACP7</name>
<accession>A9KHK5</accession>
<dbReference type="RefSeq" id="WP_012199944.1">
    <property type="nucleotide sequence ID" value="NC_010001.1"/>
</dbReference>
<gene>
    <name evidence="1" type="ordered locus">Cphy_1921</name>
</gene>
<organism evidence="1 2">
    <name type="scientific">Lachnoclostridium phytofermentans (strain ATCC 700394 / DSM 18823 / ISDg)</name>
    <name type="common">Clostridium phytofermentans</name>
    <dbReference type="NCBI Taxonomy" id="357809"/>
    <lineage>
        <taxon>Bacteria</taxon>
        <taxon>Bacillati</taxon>
        <taxon>Bacillota</taxon>
        <taxon>Clostridia</taxon>
        <taxon>Lachnospirales</taxon>
        <taxon>Lachnospiraceae</taxon>
    </lineage>
</organism>
<dbReference type="EMBL" id="CP000885">
    <property type="protein sequence ID" value="ABX42290.1"/>
    <property type="molecule type" value="Genomic_DNA"/>
</dbReference>
<protein>
    <submittedName>
        <fullName evidence="1">Uncharacterized protein</fullName>
    </submittedName>
</protein>
<proteinExistence type="predicted"/>
<evidence type="ECO:0000313" key="2">
    <source>
        <dbReference type="Proteomes" id="UP000000370"/>
    </source>
</evidence>
<sequence>MSVEKFFDRGDEEKQFLLSEIAKCPNPEKTLQNFKDCIARINSQKHYDLFANSGFFTVVRSNTETDTRTETFEIIAKHFGL</sequence>
<dbReference type="eggNOG" id="COG0237">
    <property type="taxonomic scope" value="Bacteria"/>
</dbReference>
<dbReference type="HOGENOM" id="CLU_2567849_0_0_9"/>